<dbReference type="EMBL" id="JFAX01000001">
    <property type="protein sequence ID" value="EXI69524.1"/>
    <property type="molecule type" value="Genomic_DNA"/>
</dbReference>
<dbReference type="GO" id="GO:0005524">
    <property type="term" value="F:ATP binding"/>
    <property type="evidence" value="ECO:0007669"/>
    <property type="project" value="UniProtKB-KW"/>
</dbReference>
<dbReference type="GO" id="GO:0003677">
    <property type="term" value="F:DNA binding"/>
    <property type="evidence" value="ECO:0007669"/>
    <property type="project" value="UniProtKB-KW"/>
</dbReference>
<comment type="caution">
    <text evidence="2">The sequence shown here is derived from an EMBL/GenBank/DDBJ whole genome shotgun (WGS) entry which is preliminary data.</text>
</comment>
<evidence type="ECO:0000259" key="1">
    <source>
        <dbReference type="Pfam" id="PF04313"/>
    </source>
</evidence>
<evidence type="ECO:0000313" key="2">
    <source>
        <dbReference type="EMBL" id="EXI69524.1"/>
    </source>
</evidence>
<gene>
    <name evidence="2" type="ORF">AW08_00017</name>
</gene>
<dbReference type="Proteomes" id="UP000020218">
    <property type="component" value="Unassembled WGS sequence"/>
</dbReference>
<proteinExistence type="predicted"/>
<protein>
    <recommendedName>
        <fullName evidence="1">Restriction endonuclease type I HsdR N-terminal domain-containing protein</fullName>
    </recommendedName>
</protein>
<dbReference type="InterPro" id="IPR007409">
    <property type="entry name" value="Restrct_endonuc_type1_HsdR_N"/>
</dbReference>
<reference evidence="2" key="1">
    <citation type="submission" date="2014-02" db="EMBL/GenBank/DDBJ databases">
        <title>Expanding our view of genomic diversity in Candidatus Accumulibacter clades.</title>
        <authorList>
            <person name="Skennerton C.T."/>
            <person name="Barr J.J."/>
            <person name="Slater F.R."/>
            <person name="Bond P.L."/>
            <person name="Tyson G.W."/>
        </authorList>
    </citation>
    <scope>NUCLEOTIDE SEQUENCE [LARGE SCALE GENOMIC DNA]</scope>
</reference>
<name>A0A011PT31_9PROT</name>
<dbReference type="GO" id="GO:0009307">
    <property type="term" value="P:DNA restriction-modification system"/>
    <property type="evidence" value="ECO:0007669"/>
    <property type="project" value="UniProtKB-KW"/>
</dbReference>
<organism evidence="2 3">
    <name type="scientific">Candidatus Accumulibacter adjunctus</name>
    <dbReference type="NCBI Taxonomy" id="1454001"/>
    <lineage>
        <taxon>Bacteria</taxon>
        <taxon>Pseudomonadati</taxon>
        <taxon>Pseudomonadota</taxon>
        <taxon>Betaproteobacteria</taxon>
        <taxon>Candidatus Accumulibacter</taxon>
    </lineage>
</organism>
<accession>A0A011PT31</accession>
<keyword evidence="3" id="KW-1185">Reference proteome</keyword>
<evidence type="ECO:0000313" key="3">
    <source>
        <dbReference type="Proteomes" id="UP000020218"/>
    </source>
</evidence>
<dbReference type="Pfam" id="PF04313">
    <property type="entry name" value="HSDR_N"/>
    <property type="match status" value="1"/>
</dbReference>
<dbReference type="PATRIC" id="fig|1454001.3.peg.138"/>
<sequence length="152" mass="16527">MSSGDLTKSVVEEASLAWLESAGWQVRSGAEIAPGERATERDDYGQVVLAQRLRDAIARLNPSLPAEAPDDAFCKLMLREDADLLFIVFEDDGGCTAKKMVGRHQFHVMRVAASETRRAKALATTIAEVAKGNRAVVVLAWQQKVQDEGNGT</sequence>
<feature type="domain" description="Restriction endonuclease type I HsdR N-terminal" evidence="1">
    <location>
        <begin position="10"/>
        <end position="72"/>
    </location>
</feature>
<dbReference type="AlphaFoldDB" id="A0A011PT31"/>
<dbReference type="STRING" id="1454001.AW08_00017"/>
<dbReference type="GO" id="GO:0009035">
    <property type="term" value="F:type I site-specific deoxyribonuclease activity"/>
    <property type="evidence" value="ECO:0007669"/>
    <property type="project" value="UniProtKB-EC"/>
</dbReference>